<dbReference type="EMBL" id="JBBWWR010000005">
    <property type="protein sequence ID" value="KAK8966690.1"/>
    <property type="molecule type" value="Genomic_DNA"/>
</dbReference>
<evidence type="ECO:0000313" key="2">
    <source>
        <dbReference type="EMBL" id="KAK8966690.1"/>
    </source>
</evidence>
<dbReference type="PANTHER" id="PTHR42701">
    <property type="entry name" value="IMIDAZOLE GLYCEROL PHOSPHATE SYNTHASE SUBUNIT HISH"/>
    <property type="match status" value="1"/>
</dbReference>
<comment type="caution">
    <text evidence="2">The sequence shown here is derived from an EMBL/GenBank/DDBJ whole genome shotgun (WGS) entry which is preliminary data.</text>
</comment>
<dbReference type="InterPro" id="IPR010139">
    <property type="entry name" value="Imidazole-glycPsynth_HisH"/>
</dbReference>
<keyword evidence="1" id="KW-0315">Glutamine amidotransferase</keyword>
<keyword evidence="3" id="KW-1185">Reference proteome</keyword>
<gene>
    <name evidence="2" type="ORF">KSP40_PGU016189</name>
</gene>
<evidence type="ECO:0000313" key="3">
    <source>
        <dbReference type="Proteomes" id="UP001412067"/>
    </source>
</evidence>
<sequence length="106" mass="11308">MEALSFSCTASRFLFGSSLASASNLRKPYLEAKMSLSVRALSSEESTVTLLDYGAGNVRSVRNAIKHLGFDVKDVHNPEDILNANRLVFPGVGAFASAMQVLNGNG</sequence>
<protein>
    <submittedName>
        <fullName evidence="2">Uncharacterized protein</fullName>
    </submittedName>
</protein>
<dbReference type="InterPro" id="IPR029062">
    <property type="entry name" value="Class_I_gatase-like"/>
</dbReference>
<dbReference type="Proteomes" id="UP001412067">
    <property type="component" value="Unassembled WGS sequence"/>
</dbReference>
<evidence type="ECO:0000256" key="1">
    <source>
        <dbReference type="ARBA" id="ARBA00022962"/>
    </source>
</evidence>
<organism evidence="2 3">
    <name type="scientific">Platanthera guangdongensis</name>
    <dbReference type="NCBI Taxonomy" id="2320717"/>
    <lineage>
        <taxon>Eukaryota</taxon>
        <taxon>Viridiplantae</taxon>
        <taxon>Streptophyta</taxon>
        <taxon>Embryophyta</taxon>
        <taxon>Tracheophyta</taxon>
        <taxon>Spermatophyta</taxon>
        <taxon>Magnoliopsida</taxon>
        <taxon>Liliopsida</taxon>
        <taxon>Asparagales</taxon>
        <taxon>Orchidaceae</taxon>
        <taxon>Orchidoideae</taxon>
        <taxon>Orchideae</taxon>
        <taxon>Orchidinae</taxon>
        <taxon>Platanthera</taxon>
    </lineage>
</organism>
<dbReference type="SUPFAM" id="SSF52317">
    <property type="entry name" value="Class I glutamine amidotransferase-like"/>
    <property type="match status" value="1"/>
</dbReference>
<reference evidence="2 3" key="1">
    <citation type="journal article" date="2022" name="Nat. Plants">
        <title>Genomes of leafy and leafless Platanthera orchids illuminate the evolution of mycoheterotrophy.</title>
        <authorList>
            <person name="Li M.H."/>
            <person name="Liu K.W."/>
            <person name="Li Z."/>
            <person name="Lu H.C."/>
            <person name="Ye Q.L."/>
            <person name="Zhang D."/>
            <person name="Wang J.Y."/>
            <person name="Li Y.F."/>
            <person name="Zhong Z.M."/>
            <person name="Liu X."/>
            <person name="Yu X."/>
            <person name="Liu D.K."/>
            <person name="Tu X.D."/>
            <person name="Liu B."/>
            <person name="Hao Y."/>
            <person name="Liao X.Y."/>
            <person name="Jiang Y.T."/>
            <person name="Sun W.H."/>
            <person name="Chen J."/>
            <person name="Chen Y.Q."/>
            <person name="Ai Y."/>
            <person name="Zhai J.W."/>
            <person name="Wu S.S."/>
            <person name="Zhou Z."/>
            <person name="Hsiao Y.Y."/>
            <person name="Wu W.L."/>
            <person name="Chen Y.Y."/>
            <person name="Lin Y.F."/>
            <person name="Hsu J.L."/>
            <person name="Li C.Y."/>
            <person name="Wang Z.W."/>
            <person name="Zhao X."/>
            <person name="Zhong W.Y."/>
            <person name="Ma X.K."/>
            <person name="Ma L."/>
            <person name="Huang J."/>
            <person name="Chen G.Z."/>
            <person name="Huang M.Z."/>
            <person name="Huang L."/>
            <person name="Peng D.H."/>
            <person name="Luo Y.B."/>
            <person name="Zou S.Q."/>
            <person name="Chen S.P."/>
            <person name="Lan S."/>
            <person name="Tsai W.C."/>
            <person name="Van de Peer Y."/>
            <person name="Liu Z.J."/>
        </authorList>
    </citation>
    <scope>NUCLEOTIDE SEQUENCE [LARGE SCALE GENOMIC DNA]</scope>
    <source>
        <strain evidence="2">Lor288</strain>
    </source>
</reference>
<proteinExistence type="predicted"/>
<dbReference type="PANTHER" id="PTHR42701:SF1">
    <property type="entry name" value="IMIDAZOLE GLYCEROL PHOSPHATE SYNTHASE SUBUNIT HISH"/>
    <property type="match status" value="1"/>
</dbReference>
<dbReference type="Gene3D" id="3.40.50.880">
    <property type="match status" value="1"/>
</dbReference>
<accession>A0ABR2MRD3</accession>
<name>A0ABR2MRD3_9ASPA</name>
<dbReference type="PROSITE" id="PS51273">
    <property type="entry name" value="GATASE_TYPE_1"/>
    <property type="match status" value="1"/>
</dbReference>